<evidence type="ECO:0000313" key="2">
    <source>
        <dbReference type="EMBL" id="MBW0592808.1"/>
    </source>
</evidence>
<feature type="region of interest" description="Disordered" evidence="1">
    <location>
        <begin position="1"/>
        <end position="27"/>
    </location>
</feature>
<dbReference type="AlphaFoldDB" id="A0A9Q3L3Z6"/>
<protein>
    <submittedName>
        <fullName evidence="2">Uncharacterized protein</fullName>
    </submittedName>
</protein>
<dbReference type="EMBL" id="AVOT02150507">
    <property type="protein sequence ID" value="MBW0592808.1"/>
    <property type="molecule type" value="Genomic_DNA"/>
</dbReference>
<evidence type="ECO:0000313" key="3">
    <source>
        <dbReference type="Proteomes" id="UP000765509"/>
    </source>
</evidence>
<gene>
    <name evidence="2" type="ORF">O181_132523</name>
</gene>
<accession>A0A9Q3L3Z6</accession>
<reference evidence="2" key="1">
    <citation type="submission" date="2021-03" db="EMBL/GenBank/DDBJ databases">
        <title>Draft genome sequence of rust myrtle Austropuccinia psidii MF-1, a brazilian biotype.</title>
        <authorList>
            <person name="Quecine M.C."/>
            <person name="Pachon D.M.R."/>
            <person name="Bonatelli M.L."/>
            <person name="Correr F.H."/>
            <person name="Franceschini L.M."/>
            <person name="Leite T.F."/>
            <person name="Margarido G.R.A."/>
            <person name="Almeida C.A."/>
            <person name="Ferrarezi J.A."/>
            <person name="Labate C.A."/>
        </authorList>
    </citation>
    <scope>NUCLEOTIDE SEQUENCE</scope>
    <source>
        <strain evidence="2">MF-1</strain>
    </source>
</reference>
<dbReference type="Proteomes" id="UP000765509">
    <property type="component" value="Unassembled WGS sequence"/>
</dbReference>
<sequence length="110" mass="12077">MIPEPELELSMSNSIRDKLNSEGSNGHLHEPVQALLHSVQGQRFGKVTTNPPRSDELLAFPKKIPQRVGNSDILQKMECAIIQASNQADKGIPCKKEGGKQARSPSSIYQ</sequence>
<organism evidence="2 3">
    <name type="scientific">Austropuccinia psidii MF-1</name>
    <dbReference type="NCBI Taxonomy" id="1389203"/>
    <lineage>
        <taxon>Eukaryota</taxon>
        <taxon>Fungi</taxon>
        <taxon>Dikarya</taxon>
        <taxon>Basidiomycota</taxon>
        <taxon>Pucciniomycotina</taxon>
        <taxon>Pucciniomycetes</taxon>
        <taxon>Pucciniales</taxon>
        <taxon>Sphaerophragmiaceae</taxon>
        <taxon>Austropuccinia</taxon>
    </lineage>
</organism>
<proteinExistence type="predicted"/>
<name>A0A9Q3L3Z6_9BASI</name>
<evidence type="ECO:0000256" key="1">
    <source>
        <dbReference type="SAM" id="MobiDB-lite"/>
    </source>
</evidence>
<feature type="region of interest" description="Disordered" evidence="1">
    <location>
        <begin position="88"/>
        <end position="110"/>
    </location>
</feature>
<comment type="caution">
    <text evidence="2">The sequence shown here is derived from an EMBL/GenBank/DDBJ whole genome shotgun (WGS) entry which is preliminary data.</text>
</comment>
<keyword evidence="3" id="KW-1185">Reference proteome</keyword>